<dbReference type="Proteomes" id="UP000813444">
    <property type="component" value="Unassembled WGS sequence"/>
</dbReference>
<feature type="domain" description="Rab-GAP TBC" evidence="3">
    <location>
        <begin position="51"/>
        <end position="236"/>
    </location>
</feature>
<comment type="caution">
    <text evidence="4">The sequence shown here is derived from an EMBL/GenBank/DDBJ whole genome shotgun (WGS) entry which is preliminary data.</text>
</comment>
<feature type="compositionally biased region" description="Basic and acidic residues" evidence="2">
    <location>
        <begin position="10"/>
        <end position="24"/>
    </location>
</feature>
<dbReference type="InterPro" id="IPR000195">
    <property type="entry name" value="Rab-GAP-TBC_dom"/>
</dbReference>
<dbReference type="FunFam" id="1.10.8.1310:FF:000001">
    <property type="entry name" value="TBC1 domain family, member 20"/>
    <property type="match status" value="1"/>
</dbReference>
<evidence type="ECO:0000259" key="3">
    <source>
        <dbReference type="PROSITE" id="PS50086"/>
    </source>
</evidence>
<dbReference type="Gene3D" id="1.10.8.1310">
    <property type="match status" value="1"/>
</dbReference>
<dbReference type="PROSITE" id="PS50086">
    <property type="entry name" value="TBC_RABGAP"/>
    <property type="match status" value="1"/>
</dbReference>
<dbReference type="AlphaFoldDB" id="A0A8K0T5S5"/>
<evidence type="ECO:0000313" key="4">
    <source>
        <dbReference type="EMBL" id="KAH7327907.1"/>
    </source>
</evidence>
<dbReference type="GO" id="GO:0006888">
    <property type="term" value="P:endoplasmic reticulum to Golgi vesicle-mediated transport"/>
    <property type="evidence" value="ECO:0007669"/>
    <property type="project" value="TreeGrafter"/>
</dbReference>
<gene>
    <name evidence="4" type="ORF">B0I35DRAFT_3807</name>
</gene>
<dbReference type="PANTHER" id="PTHR20913:SF7">
    <property type="entry name" value="RE60063P"/>
    <property type="match status" value="1"/>
</dbReference>
<dbReference type="PANTHER" id="PTHR20913">
    <property type="entry name" value="TBC1 DOMAIN FAMILY MEMBER 20/GTPASE"/>
    <property type="match status" value="1"/>
</dbReference>
<sequence>MEASRASLRIGERSAPETDASHDQKTTDILDACKWKDIARLKGLAASRGGFLTDSLRRSAWPILLGVSSALPHHDSGEWKQLDRHRDEDQVQLDVNRAFIYYPNDQSNAEIDQRKSELSDLIVQVLRRYPYLCYFQGYHDICQVFLLALGPDLSPPVVARLSILRIRDFMLPSLAPTTAQLRLLPDLLAKADPELRRHVAGVEPFYALAGTLTMYAHNIEGYRDISRMFDVFLAREPVFSIYVFAQIVLNRRDEILEVDDLDILHVILSKVPSNLDLDALVASAAALFDRFPPETLWSWRLISSSSALKTARDVEVSAKQTEEQGHEFFLQQVKDIQWAETQDRIRKTVWMYRRPAQAVGMAVAVGLLGLYLRRNPAAVNSFLNAFIR</sequence>
<reference evidence="4" key="1">
    <citation type="journal article" date="2021" name="Nat. Commun.">
        <title>Genetic determinants of endophytism in the Arabidopsis root mycobiome.</title>
        <authorList>
            <person name="Mesny F."/>
            <person name="Miyauchi S."/>
            <person name="Thiergart T."/>
            <person name="Pickel B."/>
            <person name="Atanasova L."/>
            <person name="Karlsson M."/>
            <person name="Huettel B."/>
            <person name="Barry K.W."/>
            <person name="Haridas S."/>
            <person name="Chen C."/>
            <person name="Bauer D."/>
            <person name="Andreopoulos W."/>
            <person name="Pangilinan J."/>
            <person name="LaButti K."/>
            <person name="Riley R."/>
            <person name="Lipzen A."/>
            <person name="Clum A."/>
            <person name="Drula E."/>
            <person name="Henrissat B."/>
            <person name="Kohler A."/>
            <person name="Grigoriev I.V."/>
            <person name="Martin F.M."/>
            <person name="Hacquard S."/>
        </authorList>
    </citation>
    <scope>NUCLEOTIDE SEQUENCE</scope>
    <source>
        <strain evidence="4">MPI-CAGE-CH-0235</strain>
    </source>
</reference>
<organism evidence="4 5">
    <name type="scientific">Stachybotrys elegans</name>
    <dbReference type="NCBI Taxonomy" id="80388"/>
    <lineage>
        <taxon>Eukaryota</taxon>
        <taxon>Fungi</taxon>
        <taxon>Dikarya</taxon>
        <taxon>Ascomycota</taxon>
        <taxon>Pezizomycotina</taxon>
        <taxon>Sordariomycetes</taxon>
        <taxon>Hypocreomycetidae</taxon>
        <taxon>Hypocreales</taxon>
        <taxon>Stachybotryaceae</taxon>
        <taxon>Stachybotrys</taxon>
    </lineage>
</organism>
<dbReference type="GO" id="GO:0005096">
    <property type="term" value="F:GTPase activator activity"/>
    <property type="evidence" value="ECO:0007669"/>
    <property type="project" value="UniProtKB-KW"/>
</dbReference>
<evidence type="ECO:0000313" key="5">
    <source>
        <dbReference type="Proteomes" id="UP000813444"/>
    </source>
</evidence>
<feature type="region of interest" description="Disordered" evidence="2">
    <location>
        <begin position="1"/>
        <end position="24"/>
    </location>
</feature>
<dbReference type="GO" id="GO:0005789">
    <property type="term" value="C:endoplasmic reticulum membrane"/>
    <property type="evidence" value="ECO:0007669"/>
    <property type="project" value="TreeGrafter"/>
</dbReference>
<protein>
    <submittedName>
        <fullName evidence="4">Rab-GTPase-TBC domain-containing protein</fullName>
    </submittedName>
</protein>
<evidence type="ECO:0000256" key="1">
    <source>
        <dbReference type="ARBA" id="ARBA00022468"/>
    </source>
</evidence>
<name>A0A8K0T5S5_9HYPO</name>
<dbReference type="Pfam" id="PF00566">
    <property type="entry name" value="RabGAP-TBC"/>
    <property type="match status" value="1"/>
</dbReference>
<evidence type="ECO:0000256" key="2">
    <source>
        <dbReference type="SAM" id="MobiDB-lite"/>
    </source>
</evidence>
<keyword evidence="1" id="KW-0343">GTPase activation</keyword>
<accession>A0A8K0T5S5</accession>
<dbReference type="SMART" id="SM00164">
    <property type="entry name" value="TBC"/>
    <property type="match status" value="1"/>
</dbReference>
<dbReference type="InterPro" id="IPR045913">
    <property type="entry name" value="TBC20/Gyp8-like"/>
</dbReference>
<dbReference type="Gene3D" id="1.10.472.80">
    <property type="entry name" value="Ypt/Rab-GAP domain of gyp1p, domain 3"/>
    <property type="match status" value="1"/>
</dbReference>
<dbReference type="SUPFAM" id="SSF47923">
    <property type="entry name" value="Ypt/Rab-GAP domain of gyp1p"/>
    <property type="match status" value="2"/>
</dbReference>
<dbReference type="OrthoDB" id="206700at2759"/>
<keyword evidence="5" id="KW-1185">Reference proteome</keyword>
<dbReference type="EMBL" id="JAGPNK010000001">
    <property type="protein sequence ID" value="KAH7327907.1"/>
    <property type="molecule type" value="Genomic_DNA"/>
</dbReference>
<dbReference type="InterPro" id="IPR035969">
    <property type="entry name" value="Rab-GAP_TBC_sf"/>
</dbReference>
<proteinExistence type="predicted"/>